<evidence type="ECO:0000313" key="1">
    <source>
        <dbReference type="EMBL" id="GAA1612679.1"/>
    </source>
</evidence>
<organism evidence="1 2">
    <name type="scientific">Nonomuraea maheshkhaliensis</name>
    <dbReference type="NCBI Taxonomy" id="419590"/>
    <lineage>
        <taxon>Bacteria</taxon>
        <taxon>Bacillati</taxon>
        <taxon>Actinomycetota</taxon>
        <taxon>Actinomycetes</taxon>
        <taxon>Streptosporangiales</taxon>
        <taxon>Streptosporangiaceae</taxon>
        <taxon>Nonomuraea</taxon>
    </lineage>
</organism>
<reference evidence="1 2" key="1">
    <citation type="journal article" date="2019" name="Int. J. Syst. Evol. Microbiol.">
        <title>The Global Catalogue of Microorganisms (GCM) 10K type strain sequencing project: providing services to taxonomists for standard genome sequencing and annotation.</title>
        <authorList>
            <consortium name="The Broad Institute Genomics Platform"/>
            <consortium name="The Broad Institute Genome Sequencing Center for Infectious Disease"/>
            <person name="Wu L."/>
            <person name="Ma J."/>
        </authorList>
    </citation>
    <scope>NUCLEOTIDE SEQUENCE [LARGE SCALE GENOMIC DNA]</scope>
    <source>
        <strain evidence="1 2">JCM 13929</strain>
    </source>
</reference>
<name>A0ABN2ESH2_9ACTN</name>
<keyword evidence="2" id="KW-1185">Reference proteome</keyword>
<accession>A0ABN2ESH2</accession>
<comment type="caution">
    <text evidence="1">The sequence shown here is derived from an EMBL/GenBank/DDBJ whole genome shotgun (WGS) entry which is preliminary data.</text>
</comment>
<evidence type="ECO:0000313" key="2">
    <source>
        <dbReference type="Proteomes" id="UP001500064"/>
    </source>
</evidence>
<gene>
    <name evidence="1" type="ORF">GCM10009733_005910</name>
</gene>
<protein>
    <recommendedName>
        <fullName evidence="3">Hsp70 family protein</fullName>
    </recommendedName>
</protein>
<evidence type="ECO:0008006" key="3">
    <source>
        <dbReference type="Google" id="ProtNLM"/>
    </source>
</evidence>
<dbReference type="EMBL" id="BAAAMU010000002">
    <property type="protein sequence ID" value="GAA1612679.1"/>
    <property type="molecule type" value="Genomic_DNA"/>
</dbReference>
<proteinExistence type="predicted"/>
<dbReference type="Proteomes" id="UP001500064">
    <property type="component" value="Unassembled WGS sequence"/>
</dbReference>
<sequence>MTVVRNPDPAVGLAVGTAWTAAAVDGVPGAPVPSPEVIDGRFLAELLGGLGAAGALVCAVPDHWLHGGARGALERERLDGLLGGFGLPPPVFLGHGEAAVAGCEGVFAVCDAGTDAVCVTLCLAGGGEVAVADSERAGVECYERRLADGHPSEEFAHALRIEVLERPERAGLVLPRARELDRYRATPVYEPLLAGGRARLTAGQVLDGFEPVAAALRDAVAALLSRHPGLEPEVVVAGGAGVPPLSRAAVVEGVSAAGRLPRGVREVGADAVARGAALIAAGTVRAREPGNSSVRLAGRRVAGGLLRSWEISVAAGGRGVRAVVEVLSEGRALEVEPPATVTGPPVPEGRVAVTYWPDRLGGGVVVVRGDGGGPAPAYVLEERHGDG</sequence>
<dbReference type="RefSeq" id="WP_346101284.1">
    <property type="nucleotide sequence ID" value="NZ_BAAAMU010000002.1"/>
</dbReference>